<evidence type="ECO:0000256" key="1">
    <source>
        <dbReference type="ARBA" id="ARBA00023125"/>
    </source>
</evidence>
<dbReference type="PRINTS" id="PR00455">
    <property type="entry name" value="HTHTETR"/>
</dbReference>
<proteinExistence type="predicted"/>
<dbReference type="STRING" id="226505.SAMN05444394_1498"/>
<dbReference type="EMBL" id="FSRC01000001">
    <property type="protein sequence ID" value="SIN75419.1"/>
    <property type="molecule type" value="Genomic_DNA"/>
</dbReference>
<evidence type="ECO:0000313" key="5">
    <source>
        <dbReference type="Proteomes" id="UP000185221"/>
    </source>
</evidence>
<dbReference type="Gene3D" id="1.10.357.10">
    <property type="entry name" value="Tetracycline Repressor, domain 2"/>
    <property type="match status" value="1"/>
</dbReference>
<keyword evidence="1 2" id="KW-0238">DNA-binding</keyword>
<sequence>MENILRKLKVEVNENLFVKDPYSSELGNAILQVGSKLMLELGMEDFTFKKLATEIGVSEPAIYRYFENKHNFLLYLTAWHWAWTEHNLVYVTANLKDPKERLEIAIKLLVEGPMFVENEFLNPIEIRKIVTNESLKGYLTKSVDSEHENGIYAQLYTLGDRIAQIIREINPAYKFPITLVNIVMEASLLQSFHAKHLPGMTESNLDKEGRFQFFHHLVAKTIIHE</sequence>
<feature type="domain" description="HTH tetR-type" evidence="3">
    <location>
        <begin position="24"/>
        <end position="84"/>
    </location>
</feature>
<organism evidence="4 5">
    <name type="scientific">Algoriphagus halophilus</name>
    <dbReference type="NCBI Taxonomy" id="226505"/>
    <lineage>
        <taxon>Bacteria</taxon>
        <taxon>Pseudomonadati</taxon>
        <taxon>Bacteroidota</taxon>
        <taxon>Cytophagia</taxon>
        <taxon>Cytophagales</taxon>
        <taxon>Cyclobacteriaceae</taxon>
        <taxon>Algoriphagus</taxon>
    </lineage>
</organism>
<gene>
    <name evidence="4" type="ORF">SAMN05444394_1498</name>
</gene>
<dbReference type="Pfam" id="PF00440">
    <property type="entry name" value="TetR_N"/>
    <property type="match status" value="1"/>
</dbReference>
<evidence type="ECO:0000313" key="4">
    <source>
        <dbReference type="EMBL" id="SIN75419.1"/>
    </source>
</evidence>
<dbReference type="RefSeq" id="WP_074224186.1">
    <property type="nucleotide sequence ID" value="NZ_FSRC01000001.1"/>
</dbReference>
<protein>
    <submittedName>
        <fullName evidence="4">Transcriptional regulator, TetR family</fullName>
    </submittedName>
</protein>
<dbReference type="PROSITE" id="PS50977">
    <property type="entry name" value="HTH_TETR_2"/>
    <property type="match status" value="1"/>
</dbReference>
<keyword evidence="5" id="KW-1185">Reference proteome</keyword>
<reference evidence="5" key="1">
    <citation type="submission" date="2016-11" db="EMBL/GenBank/DDBJ databases">
        <authorList>
            <person name="Varghese N."/>
            <person name="Submissions S."/>
        </authorList>
    </citation>
    <scope>NUCLEOTIDE SEQUENCE [LARGE SCALE GENOMIC DNA]</scope>
    <source>
        <strain evidence="5">DSM 15292</strain>
    </source>
</reference>
<dbReference type="InterPro" id="IPR009057">
    <property type="entry name" value="Homeodomain-like_sf"/>
</dbReference>
<feature type="DNA-binding region" description="H-T-H motif" evidence="2">
    <location>
        <begin position="47"/>
        <end position="66"/>
    </location>
</feature>
<dbReference type="InterPro" id="IPR001647">
    <property type="entry name" value="HTH_TetR"/>
</dbReference>
<accession>A0A1N6DXB6</accession>
<evidence type="ECO:0000259" key="3">
    <source>
        <dbReference type="PROSITE" id="PS50977"/>
    </source>
</evidence>
<name>A0A1N6DXB6_9BACT</name>
<dbReference type="Proteomes" id="UP000185221">
    <property type="component" value="Unassembled WGS sequence"/>
</dbReference>
<evidence type="ECO:0000256" key="2">
    <source>
        <dbReference type="PROSITE-ProRule" id="PRU00335"/>
    </source>
</evidence>
<dbReference type="AlphaFoldDB" id="A0A1N6DXB6"/>
<dbReference type="SUPFAM" id="SSF46689">
    <property type="entry name" value="Homeodomain-like"/>
    <property type="match status" value="1"/>
</dbReference>
<dbReference type="GO" id="GO:0003677">
    <property type="term" value="F:DNA binding"/>
    <property type="evidence" value="ECO:0007669"/>
    <property type="project" value="UniProtKB-UniRule"/>
</dbReference>
<dbReference type="OrthoDB" id="649282at2"/>